<accession>A0ACD5TCY3</accession>
<proteinExistence type="predicted"/>
<sequence>MKNKKGSRRSRTKAAARRGDRLSKKPDDNLLDILERAGVDRLSKLPDDILLNILERVDTLDALRTCILSKRMLKLPTMLSRFDINIASLTRHHDTASYGYNTAHIARYNNAVAGVTEKVLSARNVEIPIQKLTGRFYLRRDECISIGRAFARTMTTQKVGEAEFTLLTEKSCSTCSHDVLLCYAKLFSTWFGDCPVVFSGLTRLWLCNMRFAEQDIPNILSTCKRLQNLRLAYCDAGVGSVLQVDHSQLVELSIEHGEFEAIQLNCVPKLKRVNYTGWSYPYPNLTFGYVPQLSRLSLIHMGISFTKNLQLSHLLANVPSRISDLHLDFKSEKIWVVPECPNLLACLLCKLRVVNLVNLPEECDIAWTMFILEAAPALKEMCIRVWDHWCNMVTDKELRKKNGYCEKANVEWQHSAVDFKHKNLVKLTIYGFQPDEYFLRYVRRILEVAANIEEISLQDREACPRCGSLDPNIKVSPSRYPRTGEKKNMLREEITAGFQMVSPAVIRFEP</sequence>
<evidence type="ECO:0000313" key="2">
    <source>
        <dbReference type="Proteomes" id="UP001732700"/>
    </source>
</evidence>
<dbReference type="EnsemblPlants" id="AVESA.00010b.r2.1AG0031760.1">
    <property type="protein sequence ID" value="AVESA.00010b.r2.1AG0031760.1.CDS"/>
    <property type="gene ID" value="AVESA.00010b.r2.1AG0031760"/>
</dbReference>
<name>A0ACD5TCY3_AVESA</name>
<dbReference type="Proteomes" id="UP001732700">
    <property type="component" value="Chromosome 1A"/>
</dbReference>
<reference evidence="1" key="1">
    <citation type="submission" date="2021-05" db="EMBL/GenBank/DDBJ databases">
        <authorList>
            <person name="Scholz U."/>
            <person name="Mascher M."/>
            <person name="Fiebig A."/>
        </authorList>
    </citation>
    <scope>NUCLEOTIDE SEQUENCE [LARGE SCALE GENOMIC DNA]</scope>
</reference>
<evidence type="ECO:0000313" key="1">
    <source>
        <dbReference type="EnsemblPlants" id="AVESA.00010b.r2.1AG0031760.1.CDS"/>
    </source>
</evidence>
<organism evidence="1 2">
    <name type="scientific">Avena sativa</name>
    <name type="common">Oat</name>
    <dbReference type="NCBI Taxonomy" id="4498"/>
    <lineage>
        <taxon>Eukaryota</taxon>
        <taxon>Viridiplantae</taxon>
        <taxon>Streptophyta</taxon>
        <taxon>Embryophyta</taxon>
        <taxon>Tracheophyta</taxon>
        <taxon>Spermatophyta</taxon>
        <taxon>Magnoliopsida</taxon>
        <taxon>Liliopsida</taxon>
        <taxon>Poales</taxon>
        <taxon>Poaceae</taxon>
        <taxon>BOP clade</taxon>
        <taxon>Pooideae</taxon>
        <taxon>Poodae</taxon>
        <taxon>Poeae</taxon>
        <taxon>Poeae Chloroplast Group 1 (Aveneae type)</taxon>
        <taxon>Aveninae</taxon>
        <taxon>Avena</taxon>
    </lineage>
</organism>
<reference evidence="1" key="2">
    <citation type="submission" date="2025-09" db="UniProtKB">
        <authorList>
            <consortium name="EnsemblPlants"/>
        </authorList>
    </citation>
    <scope>IDENTIFICATION</scope>
</reference>
<protein>
    <submittedName>
        <fullName evidence="1">Uncharacterized protein</fullName>
    </submittedName>
</protein>
<keyword evidence="2" id="KW-1185">Reference proteome</keyword>